<accession>A0AAD7SB48</accession>
<feature type="compositionally biased region" description="Polar residues" evidence="1">
    <location>
        <begin position="81"/>
        <end position="95"/>
    </location>
</feature>
<evidence type="ECO:0000313" key="2">
    <source>
        <dbReference type="EMBL" id="KAJ8399309.1"/>
    </source>
</evidence>
<gene>
    <name evidence="2" type="ORF">AAFF_G00413470</name>
</gene>
<proteinExistence type="predicted"/>
<feature type="compositionally biased region" description="Polar residues" evidence="1">
    <location>
        <begin position="108"/>
        <end position="134"/>
    </location>
</feature>
<dbReference type="AlphaFoldDB" id="A0AAD7SB48"/>
<sequence>MCMKNRICTGTRRLNSIWSGGGIKELRPGAAEASVAVSLHNPGADEILELPVNSPWNRVRSRIAVKRPPPPTHRGYVQIAAYTNTAEPQAPSSSEEPVYLPLALPPSASVNTPQPRSKQLRSPPQPSHWGSTEGQMEIRLD</sequence>
<keyword evidence="3" id="KW-1185">Reference proteome</keyword>
<evidence type="ECO:0000313" key="3">
    <source>
        <dbReference type="Proteomes" id="UP001221898"/>
    </source>
</evidence>
<feature type="region of interest" description="Disordered" evidence="1">
    <location>
        <begin position="63"/>
        <end position="141"/>
    </location>
</feature>
<protein>
    <submittedName>
        <fullName evidence="2">Uncharacterized protein</fullName>
    </submittedName>
</protein>
<comment type="caution">
    <text evidence="2">The sequence shown here is derived from an EMBL/GenBank/DDBJ whole genome shotgun (WGS) entry which is preliminary data.</text>
</comment>
<evidence type="ECO:0000256" key="1">
    <source>
        <dbReference type="SAM" id="MobiDB-lite"/>
    </source>
</evidence>
<organism evidence="2 3">
    <name type="scientific">Aldrovandia affinis</name>
    <dbReference type="NCBI Taxonomy" id="143900"/>
    <lineage>
        <taxon>Eukaryota</taxon>
        <taxon>Metazoa</taxon>
        <taxon>Chordata</taxon>
        <taxon>Craniata</taxon>
        <taxon>Vertebrata</taxon>
        <taxon>Euteleostomi</taxon>
        <taxon>Actinopterygii</taxon>
        <taxon>Neopterygii</taxon>
        <taxon>Teleostei</taxon>
        <taxon>Notacanthiformes</taxon>
        <taxon>Halosauridae</taxon>
        <taxon>Aldrovandia</taxon>
    </lineage>
</organism>
<dbReference type="Proteomes" id="UP001221898">
    <property type="component" value="Unassembled WGS sequence"/>
</dbReference>
<reference evidence="2" key="1">
    <citation type="journal article" date="2023" name="Science">
        <title>Genome structures resolve the early diversification of teleost fishes.</title>
        <authorList>
            <person name="Parey E."/>
            <person name="Louis A."/>
            <person name="Montfort J."/>
            <person name="Bouchez O."/>
            <person name="Roques C."/>
            <person name="Iampietro C."/>
            <person name="Lluch J."/>
            <person name="Castinel A."/>
            <person name="Donnadieu C."/>
            <person name="Desvignes T."/>
            <person name="Floi Bucao C."/>
            <person name="Jouanno E."/>
            <person name="Wen M."/>
            <person name="Mejri S."/>
            <person name="Dirks R."/>
            <person name="Jansen H."/>
            <person name="Henkel C."/>
            <person name="Chen W.J."/>
            <person name="Zahm M."/>
            <person name="Cabau C."/>
            <person name="Klopp C."/>
            <person name="Thompson A.W."/>
            <person name="Robinson-Rechavi M."/>
            <person name="Braasch I."/>
            <person name="Lecointre G."/>
            <person name="Bobe J."/>
            <person name="Postlethwait J.H."/>
            <person name="Berthelot C."/>
            <person name="Roest Crollius H."/>
            <person name="Guiguen Y."/>
        </authorList>
    </citation>
    <scope>NUCLEOTIDE SEQUENCE</scope>
    <source>
        <strain evidence="2">NC1722</strain>
    </source>
</reference>
<dbReference type="EMBL" id="JAINUG010000084">
    <property type="protein sequence ID" value="KAJ8399309.1"/>
    <property type="molecule type" value="Genomic_DNA"/>
</dbReference>
<name>A0AAD7SB48_9TELE</name>